<evidence type="ECO:0000313" key="13">
    <source>
        <dbReference type="EMBL" id="SSA39212.1"/>
    </source>
</evidence>
<evidence type="ECO:0000256" key="9">
    <source>
        <dbReference type="ARBA" id="ARBA00023235"/>
    </source>
</evidence>
<feature type="binding site" evidence="10">
    <location>
        <position position="72"/>
    </location>
    <ligand>
        <name>Mn(2+)</name>
        <dbReference type="ChEBI" id="CHEBI:29035"/>
    </ligand>
</feature>
<comment type="cofactor">
    <cofactor evidence="10">
        <name>Mg(2+)</name>
        <dbReference type="ChEBI" id="CHEBI:18420"/>
    </cofactor>
    <text evidence="10">Binds 1 Mg(2+) ion per subunit. The magnesium ion binds only when substrate is bound.</text>
</comment>
<feature type="active site" evidence="10 11">
    <location>
        <position position="70"/>
    </location>
</feature>
<evidence type="ECO:0000256" key="7">
    <source>
        <dbReference type="ARBA" id="ARBA00023211"/>
    </source>
</evidence>
<feature type="binding site" evidence="10">
    <location>
        <position position="28"/>
    </location>
    <ligand>
        <name>Mn(2+)</name>
        <dbReference type="ChEBI" id="CHEBI:29035"/>
    </ligand>
</feature>
<evidence type="ECO:0000256" key="3">
    <source>
        <dbReference type="ARBA" id="ARBA00012057"/>
    </source>
</evidence>
<sequence>MTASTDDLVTLLAEDGTAIGTAPRPTVHTTETPLHLAFSCYLTDASGRLLLTRRALSKKTWPGVWTNSFCGHPRPGEDLTEAITRHARHELGLEVTDVRPAVPDFRYRAVDASGVVENEICPVFVATTTQEPEPNPEEVAEHRWVDPREAVQTVEIAPWAVSPWMVEQVERLVAAGHLPESASG</sequence>
<keyword evidence="14" id="KW-1185">Reference proteome</keyword>
<reference evidence="13 14" key="1">
    <citation type="submission" date="2016-10" db="EMBL/GenBank/DDBJ databases">
        <authorList>
            <person name="Cai Z."/>
        </authorList>
    </citation>
    <scope>NUCLEOTIDE SEQUENCE [LARGE SCALE GENOMIC DNA]</scope>
    <source>
        <strain evidence="13 14">CGMCC 1.10826</strain>
    </source>
</reference>
<proteinExistence type="inferred from homology"/>
<dbReference type="SUPFAM" id="SSF55811">
    <property type="entry name" value="Nudix"/>
    <property type="match status" value="1"/>
</dbReference>
<dbReference type="UniPathway" id="UPA00059">
    <property type="reaction ID" value="UER00104"/>
</dbReference>
<evidence type="ECO:0000256" key="1">
    <source>
        <dbReference type="ARBA" id="ARBA00004826"/>
    </source>
</evidence>
<protein>
    <recommendedName>
        <fullName evidence="3 10">Isopentenyl-diphosphate Delta-isomerase</fullName>
        <shortName evidence="10">IPP isomerase</shortName>
        <ecNumber evidence="3 10">5.3.3.2</ecNumber>
    </recommendedName>
    <alternativeName>
        <fullName evidence="10">IPP:DMAPP isomerase</fullName>
    </alternativeName>
    <alternativeName>
        <fullName evidence="10">Isopentenyl pyrophosphate isomerase</fullName>
    </alternativeName>
</protein>
<feature type="binding site" evidence="10">
    <location>
        <position position="119"/>
    </location>
    <ligand>
        <name>Mn(2+)</name>
        <dbReference type="ChEBI" id="CHEBI:29035"/>
    </ligand>
</feature>
<dbReference type="InterPro" id="IPR015797">
    <property type="entry name" value="NUDIX_hydrolase-like_dom_sf"/>
</dbReference>
<dbReference type="InterPro" id="IPR056375">
    <property type="entry name" value="Idi_bact"/>
</dbReference>
<evidence type="ECO:0000256" key="4">
    <source>
        <dbReference type="ARBA" id="ARBA00022490"/>
    </source>
</evidence>
<dbReference type="RefSeq" id="WP_110851469.1">
    <property type="nucleotide sequence ID" value="NZ_QKLZ01000002.1"/>
</dbReference>
<dbReference type="InterPro" id="IPR000086">
    <property type="entry name" value="NUDIX_hydrolase_dom"/>
</dbReference>
<keyword evidence="4 10" id="KW-0963">Cytoplasm</keyword>
<comment type="similarity">
    <text evidence="2 10">Belongs to the IPP isomerase type 1 family.</text>
</comment>
<dbReference type="Proteomes" id="UP000250222">
    <property type="component" value="Unassembled WGS sequence"/>
</dbReference>
<feature type="active site" evidence="10 11">
    <location>
        <position position="119"/>
    </location>
</feature>
<dbReference type="PIRSF" id="PIRSF018427">
    <property type="entry name" value="Isopntndiph_ism"/>
    <property type="match status" value="1"/>
</dbReference>
<dbReference type="InterPro" id="IPR011876">
    <property type="entry name" value="IsopentenylPP_isomerase_typ1"/>
</dbReference>
<dbReference type="OrthoDB" id="9809458at2"/>
<evidence type="ECO:0000256" key="8">
    <source>
        <dbReference type="ARBA" id="ARBA00023229"/>
    </source>
</evidence>
<evidence type="ECO:0000256" key="6">
    <source>
        <dbReference type="ARBA" id="ARBA00022842"/>
    </source>
</evidence>
<dbReference type="NCBIfam" id="NF002995">
    <property type="entry name" value="PRK03759.1"/>
    <property type="match status" value="1"/>
</dbReference>
<dbReference type="Gene3D" id="3.90.79.10">
    <property type="entry name" value="Nucleoside Triphosphate Pyrophosphohydrolase"/>
    <property type="match status" value="1"/>
</dbReference>
<accession>A0A2Y9BWK2</accession>
<dbReference type="HAMAP" id="MF_00202">
    <property type="entry name" value="Idi"/>
    <property type="match status" value="1"/>
</dbReference>
<comment type="catalytic activity">
    <reaction evidence="10">
        <text>isopentenyl diphosphate = dimethylallyl diphosphate</text>
        <dbReference type="Rhea" id="RHEA:23284"/>
        <dbReference type="ChEBI" id="CHEBI:57623"/>
        <dbReference type="ChEBI" id="CHEBI:128769"/>
        <dbReference type="EC" id="5.3.3.2"/>
    </reaction>
</comment>
<gene>
    <name evidence="10" type="primary">idi</name>
    <name evidence="13" type="ORF">SAMN05216184_102132</name>
</gene>
<dbReference type="EC" id="5.3.3.2" evidence="3 10"/>
<keyword evidence="7 10" id="KW-0464">Manganese</keyword>
<dbReference type="GO" id="GO:0046872">
    <property type="term" value="F:metal ion binding"/>
    <property type="evidence" value="ECO:0007669"/>
    <property type="project" value="UniProtKB-KW"/>
</dbReference>
<feature type="binding site" evidence="10">
    <location>
        <position position="35"/>
    </location>
    <ligand>
        <name>Mn(2+)</name>
        <dbReference type="ChEBI" id="CHEBI:29035"/>
    </ligand>
</feature>
<dbReference type="EMBL" id="UETB01000002">
    <property type="protein sequence ID" value="SSA39212.1"/>
    <property type="molecule type" value="Genomic_DNA"/>
</dbReference>
<evidence type="ECO:0000256" key="5">
    <source>
        <dbReference type="ARBA" id="ARBA00022723"/>
    </source>
</evidence>
<dbReference type="PANTHER" id="PTHR10885:SF0">
    <property type="entry name" value="ISOPENTENYL-DIPHOSPHATE DELTA-ISOMERASE"/>
    <property type="match status" value="1"/>
</dbReference>
<keyword evidence="8 10" id="KW-0414">Isoprene biosynthesis</keyword>
<evidence type="ECO:0000256" key="2">
    <source>
        <dbReference type="ARBA" id="ARBA00007579"/>
    </source>
</evidence>
<dbReference type="Pfam" id="PF00293">
    <property type="entry name" value="NUDIX"/>
    <property type="match status" value="1"/>
</dbReference>
<organism evidence="13 14">
    <name type="scientific">Georgenia satyanarayanai</name>
    <dbReference type="NCBI Taxonomy" id="860221"/>
    <lineage>
        <taxon>Bacteria</taxon>
        <taxon>Bacillati</taxon>
        <taxon>Actinomycetota</taxon>
        <taxon>Actinomycetes</taxon>
        <taxon>Micrococcales</taxon>
        <taxon>Bogoriellaceae</taxon>
        <taxon>Georgenia</taxon>
    </lineage>
</organism>
<dbReference type="FunFam" id="3.90.79.10:FF:000009">
    <property type="entry name" value="Isopentenyl-diphosphate Delta-isomerase"/>
    <property type="match status" value="1"/>
</dbReference>
<dbReference type="NCBIfam" id="TIGR02150">
    <property type="entry name" value="IPP_isom_1"/>
    <property type="match status" value="1"/>
</dbReference>
<dbReference type="GO" id="GO:0050992">
    <property type="term" value="P:dimethylallyl diphosphate biosynthetic process"/>
    <property type="evidence" value="ECO:0007669"/>
    <property type="project" value="UniProtKB-UniRule"/>
</dbReference>
<comment type="cofactor">
    <cofactor evidence="10">
        <name>Mn(2+)</name>
        <dbReference type="ChEBI" id="CHEBI:29035"/>
    </cofactor>
    <text evidence="10">Binds 1 Mn(2+) ion per subunit.</text>
</comment>
<comment type="subcellular location">
    <subcellularLocation>
        <location evidence="10">Cytoplasm</location>
    </subcellularLocation>
</comment>
<feature type="binding site" evidence="10">
    <location>
        <position position="117"/>
    </location>
    <ligand>
        <name>Mn(2+)</name>
        <dbReference type="ChEBI" id="CHEBI:29035"/>
    </ligand>
</feature>
<comment type="pathway">
    <text evidence="1 10">Isoprenoid biosynthesis; dimethylallyl diphosphate biosynthesis; dimethylallyl diphosphate from isopentenyl diphosphate: step 1/1.</text>
</comment>
<keyword evidence="5 10" id="KW-0479">Metal-binding</keyword>
<keyword evidence="6 10" id="KW-0460">Magnesium</keyword>
<dbReference type="PANTHER" id="PTHR10885">
    <property type="entry name" value="ISOPENTENYL-DIPHOSPHATE DELTA-ISOMERASE"/>
    <property type="match status" value="1"/>
</dbReference>
<dbReference type="GO" id="GO:0004452">
    <property type="term" value="F:isopentenyl-diphosphate delta-isomerase activity"/>
    <property type="evidence" value="ECO:0007669"/>
    <property type="project" value="UniProtKB-UniRule"/>
</dbReference>
<evidence type="ECO:0000313" key="14">
    <source>
        <dbReference type="Proteomes" id="UP000250222"/>
    </source>
</evidence>
<dbReference type="CDD" id="cd02885">
    <property type="entry name" value="NUDIX_IPP_Isomerase"/>
    <property type="match status" value="1"/>
</dbReference>
<comment type="function">
    <text evidence="10">Catalyzes the 1,3-allylic rearrangement of the homoallylic substrate isopentenyl (IPP) to its highly electrophilic allylic isomer, dimethylallyl diphosphate (DMAPP).</text>
</comment>
<feature type="domain" description="Nudix hydrolase" evidence="12">
    <location>
        <begin position="33"/>
        <end position="167"/>
    </location>
</feature>
<dbReference type="GO" id="GO:0008299">
    <property type="term" value="P:isoprenoid biosynthetic process"/>
    <property type="evidence" value="ECO:0007669"/>
    <property type="project" value="UniProtKB-UniRule"/>
</dbReference>
<name>A0A2Y9BWK2_9MICO</name>
<evidence type="ECO:0000256" key="10">
    <source>
        <dbReference type="HAMAP-Rule" id="MF_00202"/>
    </source>
</evidence>
<evidence type="ECO:0000259" key="12">
    <source>
        <dbReference type="PROSITE" id="PS51462"/>
    </source>
</evidence>
<dbReference type="PROSITE" id="PS51462">
    <property type="entry name" value="NUDIX"/>
    <property type="match status" value="1"/>
</dbReference>
<dbReference type="AlphaFoldDB" id="A0A2Y9BWK2"/>
<evidence type="ECO:0000256" key="11">
    <source>
        <dbReference type="PIRSR" id="PIRSR018427-1"/>
    </source>
</evidence>
<dbReference type="GO" id="GO:0005737">
    <property type="term" value="C:cytoplasm"/>
    <property type="evidence" value="ECO:0007669"/>
    <property type="project" value="UniProtKB-SubCell"/>
</dbReference>
<keyword evidence="9 10" id="KW-0413">Isomerase</keyword>
<feature type="binding site" evidence="10">
    <location>
        <position position="90"/>
    </location>
    <ligand>
        <name>Mg(2+)</name>
        <dbReference type="ChEBI" id="CHEBI:18420"/>
    </ligand>
</feature>